<evidence type="ECO:0000313" key="3">
    <source>
        <dbReference type="Proteomes" id="UP000018144"/>
    </source>
</evidence>
<sequence length="190" mass="20098">MHEQRLPGAAAGADGPVAGPGPGLAIPATGGAAGQVAGPGAGMPVAAAATGPGPRMLMGQIYDAIQNEYTPVVAPENTGPPQPIAMEMHSVVNGVLYRHQGYTVDSNSCCTFMGVIHTLMRLYPEVNNQCKIFALIDISGQFSIFNPLHGAWEIFWQMGNWGKVSAFAAPHDEEDDFRARGRRLVVIMGR</sequence>
<accession>U4L719</accession>
<dbReference type="AlphaFoldDB" id="U4L719"/>
<organism evidence="2 3">
    <name type="scientific">Pyronema omphalodes (strain CBS 100304)</name>
    <name type="common">Pyronema confluens</name>
    <dbReference type="NCBI Taxonomy" id="1076935"/>
    <lineage>
        <taxon>Eukaryota</taxon>
        <taxon>Fungi</taxon>
        <taxon>Dikarya</taxon>
        <taxon>Ascomycota</taxon>
        <taxon>Pezizomycotina</taxon>
        <taxon>Pezizomycetes</taxon>
        <taxon>Pezizales</taxon>
        <taxon>Pyronemataceae</taxon>
        <taxon>Pyronema</taxon>
    </lineage>
</organism>
<reference evidence="2 3" key="1">
    <citation type="journal article" date="2013" name="PLoS Genet.">
        <title>The genome and development-dependent transcriptomes of Pyronema confluens: a window into fungal evolution.</title>
        <authorList>
            <person name="Traeger S."/>
            <person name="Altegoer F."/>
            <person name="Freitag M."/>
            <person name="Gabaldon T."/>
            <person name="Kempken F."/>
            <person name="Kumar A."/>
            <person name="Marcet-Houben M."/>
            <person name="Poggeler S."/>
            <person name="Stajich J.E."/>
            <person name="Nowrousian M."/>
        </authorList>
    </citation>
    <scope>NUCLEOTIDE SEQUENCE [LARGE SCALE GENOMIC DNA]</scope>
    <source>
        <strain evidence="3">CBS 100304</strain>
        <tissue evidence="2">Vegetative mycelium</tissue>
    </source>
</reference>
<feature type="region of interest" description="Disordered" evidence="1">
    <location>
        <begin position="1"/>
        <end position="22"/>
    </location>
</feature>
<keyword evidence="3" id="KW-1185">Reference proteome</keyword>
<dbReference type="OrthoDB" id="10403465at2759"/>
<dbReference type="EMBL" id="HF935789">
    <property type="protein sequence ID" value="CCX13209.1"/>
    <property type="molecule type" value="Genomic_DNA"/>
</dbReference>
<dbReference type="Proteomes" id="UP000018144">
    <property type="component" value="Unassembled WGS sequence"/>
</dbReference>
<name>U4L719_PYROM</name>
<gene>
    <name evidence="2" type="ORF">PCON_12802</name>
</gene>
<feature type="compositionally biased region" description="Low complexity" evidence="1">
    <location>
        <begin position="7"/>
        <end position="22"/>
    </location>
</feature>
<proteinExistence type="predicted"/>
<evidence type="ECO:0000256" key="1">
    <source>
        <dbReference type="SAM" id="MobiDB-lite"/>
    </source>
</evidence>
<evidence type="ECO:0000313" key="2">
    <source>
        <dbReference type="EMBL" id="CCX13209.1"/>
    </source>
</evidence>
<protein>
    <submittedName>
        <fullName evidence="2">Uncharacterized protein</fullName>
    </submittedName>
</protein>